<protein>
    <submittedName>
        <fullName evidence="2">Alpha/beta fold hydrolase</fullName>
    </submittedName>
</protein>
<dbReference type="InterPro" id="IPR050261">
    <property type="entry name" value="FrsA_esterase"/>
</dbReference>
<evidence type="ECO:0000313" key="3">
    <source>
        <dbReference type="Proteomes" id="UP000782312"/>
    </source>
</evidence>
<gene>
    <name evidence="2" type="ORF">HYZ11_18025</name>
</gene>
<comment type="caution">
    <text evidence="2">The sequence shown here is derived from an EMBL/GenBank/DDBJ whole genome shotgun (WGS) entry which is preliminary data.</text>
</comment>
<evidence type="ECO:0000259" key="1">
    <source>
        <dbReference type="Pfam" id="PF00326"/>
    </source>
</evidence>
<dbReference type="GO" id="GO:0008236">
    <property type="term" value="F:serine-type peptidase activity"/>
    <property type="evidence" value="ECO:0007669"/>
    <property type="project" value="InterPro"/>
</dbReference>
<sequence length="358" mass="38967">MSAAPAGGDRLTQEAMAHWYVRLLANGISYHDASDVIPRVTSWREWCRLWIERGDLRREEAEAIAREGRRLSAAEACVRAALAYHFAQFVYHEDAALKREAQEKKVACHTKALPDLRPPGERVSIPYEGGALPGVLRVPGGGKGKPPCVLLIAGLDSTKEEFFTLEEVLHDRGLATLAFDGPAQGERADLPLRPDYERVVSAVVDFVVRDGRVDASRLGALGVSLGGYYCPRALAAEKRLKAGVAAGGFYDMAGFWAALPALTRQGLQHAFQVSSEKEAGERAKALSLRGKLAGLDRSLLVIGGGQDRLCPPEDSRRVAEEAGKAADLVIFPEGGHVCNNIPFRWRPLAADWLAEKLR</sequence>
<dbReference type="InterPro" id="IPR001375">
    <property type="entry name" value="Peptidase_S9_cat"/>
</dbReference>
<dbReference type="PANTHER" id="PTHR22946:SF12">
    <property type="entry name" value="CONIDIAL PIGMENT BIOSYNTHESIS PROTEIN AYG1 (AFU_ORTHOLOGUE AFUA_2G17550)"/>
    <property type="match status" value="1"/>
</dbReference>
<dbReference type="AlphaFoldDB" id="A0A932I176"/>
<dbReference type="Proteomes" id="UP000782312">
    <property type="component" value="Unassembled WGS sequence"/>
</dbReference>
<dbReference type="Pfam" id="PF00326">
    <property type="entry name" value="Peptidase_S9"/>
    <property type="match status" value="1"/>
</dbReference>
<feature type="domain" description="Peptidase S9 prolyl oligopeptidase catalytic" evidence="1">
    <location>
        <begin position="202"/>
        <end position="356"/>
    </location>
</feature>
<dbReference type="SUPFAM" id="SSF53474">
    <property type="entry name" value="alpha/beta-Hydrolases"/>
    <property type="match status" value="1"/>
</dbReference>
<dbReference type="EMBL" id="JACPUR010000041">
    <property type="protein sequence ID" value="MBI3129509.1"/>
    <property type="molecule type" value="Genomic_DNA"/>
</dbReference>
<name>A0A932I176_UNCTE</name>
<dbReference type="Gene3D" id="1.20.1440.110">
    <property type="entry name" value="acylaminoacyl peptidase"/>
    <property type="match status" value="1"/>
</dbReference>
<proteinExistence type="predicted"/>
<dbReference type="Gene3D" id="3.40.50.1820">
    <property type="entry name" value="alpha/beta hydrolase"/>
    <property type="match status" value="1"/>
</dbReference>
<evidence type="ECO:0000313" key="2">
    <source>
        <dbReference type="EMBL" id="MBI3129509.1"/>
    </source>
</evidence>
<accession>A0A932I176</accession>
<organism evidence="2 3">
    <name type="scientific">Tectimicrobiota bacterium</name>
    <dbReference type="NCBI Taxonomy" id="2528274"/>
    <lineage>
        <taxon>Bacteria</taxon>
        <taxon>Pseudomonadati</taxon>
        <taxon>Nitrospinota/Tectimicrobiota group</taxon>
        <taxon>Candidatus Tectimicrobiota</taxon>
    </lineage>
</organism>
<dbReference type="PANTHER" id="PTHR22946">
    <property type="entry name" value="DIENELACTONE HYDROLASE DOMAIN-CONTAINING PROTEIN-RELATED"/>
    <property type="match status" value="1"/>
</dbReference>
<keyword evidence="2" id="KW-0378">Hydrolase</keyword>
<reference evidence="2" key="1">
    <citation type="submission" date="2020-07" db="EMBL/GenBank/DDBJ databases">
        <title>Huge and variable diversity of episymbiotic CPR bacteria and DPANN archaea in groundwater ecosystems.</title>
        <authorList>
            <person name="He C.Y."/>
            <person name="Keren R."/>
            <person name="Whittaker M."/>
            <person name="Farag I.F."/>
            <person name="Doudna J."/>
            <person name="Cate J.H.D."/>
            <person name="Banfield J.F."/>
        </authorList>
    </citation>
    <scope>NUCLEOTIDE SEQUENCE</scope>
    <source>
        <strain evidence="2">NC_groundwater_763_Ag_S-0.2um_68_21</strain>
    </source>
</reference>
<dbReference type="InterPro" id="IPR029058">
    <property type="entry name" value="AB_hydrolase_fold"/>
</dbReference>
<dbReference type="GO" id="GO:0006508">
    <property type="term" value="P:proteolysis"/>
    <property type="evidence" value="ECO:0007669"/>
    <property type="project" value="InterPro"/>
</dbReference>